<reference evidence="1 2" key="1">
    <citation type="journal article" date="2010" name="J. Bacteriol.">
        <title>Genome sequences of Pelagibaca bermudensis HTCC2601T and Maritimibacter alkaliphilus HTCC2654T, the type strains of two marine Roseobacter genera.</title>
        <authorList>
            <person name="Thrash J.C."/>
            <person name="Cho J.C."/>
            <person name="Ferriera S."/>
            <person name="Johnson J."/>
            <person name="Vergin K.L."/>
            <person name="Giovannoni S.J."/>
        </authorList>
    </citation>
    <scope>NUCLEOTIDE SEQUENCE [LARGE SCALE GENOMIC DNA]</scope>
    <source>
        <strain evidence="2">DSM 26914 / JCM 13377 / KCTC 12554 / HTCC2601</strain>
    </source>
</reference>
<dbReference type="EMBL" id="AATQ01000016">
    <property type="protein sequence ID" value="EAU46247.1"/>
    <property type="molecule type" value="Genomic_DNA"/>
</dbReference>
<organism evidence="1 2">
    <name type="scientific">Salipiger bermudensis (strain DSM 26914 / JCM 13377 / KCTC 12554 / HTCC2601)</name>
    <name type="common">Pelagibaca bermudensis</name>
    <dbReference type="NCBI Taxonomy" id="314265"/>
    <lineage>
        <taxon>Bacteria</taxon>
        <taxon>Pseudomonadati</taxon>
        <taxon>Pseudomonadota</taxon>
        <taxon>Alphaproteobacteria</taxon>
        <taxon>Rhodobacterales</taxon>
        <taxon>Roseobacteraceae</taxon>
        <taxon>Salipiger</taxon>
    </lineage>
</organism>
<dbReference type="OrthoDB" id="554104at2"/>
<accession>Q0FQ07</accession>
<keyword evidence="2" id="KW-1185">Reference proteome</keyword>
<dbReference type="Pfam" id="PF03567">
    <property type="entry name" value="Sulfotransfer_2"/>
    <property type="match status" value="1"/>
</dbReference>
<proteinExistence type="predicted"/>
<evidence type="ECO:0000313" key="2">
    <source>
        <dbReference type="Proteomes" id="UP000006230"/>
    </source>
</evidence>
<dbReference type="eggNOG" id="COG0457">
    <property type="taxonomic scope" value="Bacteria"/>
</dbReference>
<dbReference type="Proteomes" id="UP000006230">
    <property type="component" value="Unassembled WGS sequence"/>
</dbReference>
<dbReference type="GO" id="GO:0016020">
    <property type="term" value="C:membrane"/>
    <property type="evidence" value="ECO:0007669"/>
    <property type="project" value="InterPro"/>
</dbReference>
<protein>
    <recommendedName>
        <fullName evidence="3">Sulfotransferase family protein</fullName>
    </recommendedName>
</protein>
<comment type="caution">
    <text evidence="1">The sequence shown here is derived from an EMBL/GenBank/DDBJ whole genome shotgun (WGS) entry which is preliminary data.</text>
</comment>
<dbReference type="InterPro" id="IPR005331">
    <property type="entry name" value="Sulfotransferase"/>
</dbReference>
<dbReference type="InterPro" id="IPR027417">
    <property type="entry name" value="P-loop_NTPase"/>
</dbReference>
<evidence type="ECO:0000313" key="1">
    <source>
        <dbReference type="EMBL" id="EAU46247.1"/>
    </source>
</evidence>
<gene>
    <name evidence="1" type="ORF">R2601_25156</name>
</gene>
<dbReference type="AlphaFoldDB" id="Q0FQ07"/>
<dbReference type="STRING" id="314265.R2601_25156"/>
<evidence type="ECO:0008006" key="3">
    <source>
        <dbReference type="Google" id="ProtNLM"/>
    </source>
</evidence>
<sequence>MVIAVKAHRIAYMALPKAGCSTVKAALAQVDPDTAVPEGEAADVMTWHRLYPTMRFRPHRWKAYDDWWRFCVVRDPLKRLLSVYTNRVVGMRELHNCRKILRGRVDLPMDPDPDFFFQNLRAYVEAASVIKHHALPAWLFLGPDLGRYDRIYRTSELALFGEELAERTGCRVTIARENRSETRLGPDDLAPETRSVLRDHLEEEYGYLAEFYENPFGPRLHRACTGTARRVS</sequence>
<dbReference type="GO" id="GO:0008146">
    <property type="term" value="F:sulfotransferase activity"/>
    <property type="evidence" value="ECO:0007669"/>
    <property type="project" value="InterPro"/>
</dbReference>
<name>Q0FQ07_SALBH</name>
<dbReference type="HOGENOM" id="CLU_104173_0_0_5"/>
<dbReference type="SUPFAM" id="SSF52540">
    <property type="entry name" value="P-loop containing nucleoside triphosphate hydrolases"/>
    <property type="match status" value="1"/>
</dbReference>